<proteinExistence type="predicted"/>
<dbReference type="EMBL" id="BMGK01000013">
    <property type="protein sequence ID" value="GGE00999.1"/>
    <property type="molecule type" value="Genomic_DNA"/>
</dbReference>
<reference evidence="1" key="2">
    <citation type="submission" date="2020-09" db="EMBL/GenBank/DDBJ databases">
        <authorList>
            <person name="Sun Q."/>
            <person name="Zhou Y."/>
        </authorList>
    </citation>
    <scope>NUCLEOTIDE SEQUENCE</scope>
    <source>
        <strain evidence="1">CGMCC 1.12924</strain>
    </source>
</reference>
<protein>
    <submittedName>
        <fullName evidence="1">Uncharacterized protein</fullName>
    </submittedName>
</protein>
<accession>A0A8J2YBT2</accession>
<reference evidence="1" key="1">
    <citation type="journal article" date="2014" name="Int. J. Syst. Evol. Microbiol.">
        <title>Complete genome sequence of Corynebacterium casei LMG S-19264T (=DSM 44701T), isolated from a smear-ripened cheese.</title>
        <authorList>
            <consortium name="US DOE Joint Genome Institute (JGI-PGF)"/>
            <person name="Walter F."/>
            <person name="Albersmeier A."/>
            <person name="Kalinowski J."/>
            <person name="Ruckert C."/>
        </authorList>
    </citation>
    <scope>NUCLEOTIDE SEQUENCE</scope>
    <source>
        <strain evidence="1">CGMCC 1.12924</strain>
    </source>
</reference>
<dbReference type="Proteomes" id="UP000652231">
    <property type="component" value="Unassembled WGS sequence"/>
</dbReference>
<evidence type="ECO:0000313" key="1">
    <source>
        <dbReference type="EMBL" id="GGE00999.1"/>
    </source>
</evidence>
<comment type="caution">
    <text evidence="1">The sequence shown here is derived from an EMBL/GenBank/DDBJ whole genome shotgun (WGS) entry which is preliminary data.</text>
</comment>
<sequence>MQGILAKWLGFDFKNIKYFAEINENELKPIQFVIFSKIGTAISMINSNFVS</sequence>
<gene>
    <name evidence="1" type="ORF">GCM10011312_25540</name>
</gene>
<keyword evidence="2" id="KW-1185">Reference proteome</keyword>
<organism evidence="1 2">
    <name type="scientific">Planktosalinus lacus</name>
    <dbReference type="NCBI Taxonomy" id="1526573"/>
    <lineage>
        <taxon>Bacteria</taxon>
        <taxon>Pseudomonadati</taxon>
        <taxon>Bacteroidota</taxon>
        <taxon>Flavobacteriia</taxon>
        <taxon>Flavobacteriales</taxon>
        <taxon>Flavobacteriaceae</taxon>
        <taxon>Planktosalinus</taxon>
    </lineage>
</organism>
<evidence type="ECO:0000313" key="2">
    <source>
        <dbReference type="Proteomes" id="UP000652231"/>
    </source>
</evidence>
<name>A0A8J2YBT2_9FLAO</name>
<dbReference type="AlphaFoldDB" id="A0A8J2YBT2"/>